<evidence type="ECO:0000313" key="3">
    <source>
        <dbReference type="Proteomes" id="UP000516072"/>
    </source>
</evidence>
<dbReference type="Pfam" id="PF09411">
    <property type="entry name" value="PagL"/>
    <property type="match status" value="1"/>
</dbReference>
<protein>
    <submittedName>
        <fullName evidence="2">Lipid A 3-O-deacylase-related protein (Modular protein)</fullName>
    </submittedName>
</protein>
<dbReference type="Proteomes" id="UP000516072">
    <property type="component" value="Chromosome"/>
</dbReference>
<keyword evidence="1" id="KW-0732">Signal</keyword>
<reference evidence="2 3" key="1">
    <citation type="submission" date="2020-03" db="EMBL/GenBank/DDBJ databases">
        <authorList>
            <person name="Picone N."/>
        </authorList>
    </citation>
    <scope>NUCLEOTIDE SEQUENCE [LARGE SCALE GENOMIC DNA]</scope>
    <source>
        <strain evidence="2">NSCAC1</strain>
    </source>
</reference>
<dbReference type="Gene3D" id="2.40.160.20">
    <property type="match status" value="1"/>
</dbReference>
<organism evidence="2 3">
    <name type="scientific">Candidatus Nitrosacidococcus tergens</name>
    <dbReference type="NCBI Taxonomy" id="553981"/>
    <lineage>
        <taxon>Bacteria</taxon>
        <taxon>Pseudomonadati</taxon>
        <taxon>Pseudomonadota</taxon>
        <taxon>Gammaproteobacteria</taxon>
        <taxon>Chromatiales</taxon>
        <taxon>Chromatiaceae</taxon>
        <taxon>Candidatus Nitrosacidococcus</taxon>
    </lineage>
</organism>
<dbReference type="KEGG" id="ntg:NSCAC_0726"/>
<dbReference type="EMBL" id="LR778175">
    <property type="protein sequence ID" value="CAB1275560.1"/>
    <property type="molecule type" value="Genomic_DNA"/>
</dbReference>
<dbReference type="AlphaFoldDB" id="A0A7G1Q924"/>
<sequence>MKVFLQIIVLALIFAFFIYSSAVKAENEAFPPSMDTHSINLSDYEKEMEYSDSEDLNYEEDIQSSSSYEKDMQSSPRNRGEDNDLVDYVKDNDWLAKNWIKEEPSRLGFGIGTFDTVHSKMAPSAFAEWRFGKKFFGIVAPMAGIMANTDGGVFGYGGIYGDYKFYNFVITPFFSIGGYSQGGSKDLGGIFNFHEGIEFAYEFDHGVTAGHRVGFRFGHISSAGINKRNPGENQIMFIYGIPLGH</sequence>
<dbReference type="RefSeq" id="WP_197745046.1">
    <property type="nucleotide sequence ID" value="NZ_LR778175.1"/>
</dbReference>
<keyword evidence="3" id="KW-1185">Reference proteome</keyword>
<evidence type="ECO:0000256" key="1">
    <source>
        <dbReference type="SAM" id="SignalP"/>
    </source>
</evidence>
<dbReference type="InterPro" id="IPR018550">
    <property type="entry name" value="Lipid-A_deacylase-rel"/>
</dbReference>
<feature type="signal peptide" evidence="1">
    <location>
        <begin position="1"/>
        <end position="25"/>
    </location>
</feature>
<accession>A0A7G1Q924</accession>
<proteinExistence type="predicted"/>
<name>A0A7G1Q924_9GAMM</name>
<gene>
    <name evidence="2" type="ORF">NSCAC_0726</name>
</gene>
<feature type="chain" id="PRO_5028818959" evidence="1">
    <location>
        <begin position="26"/>
        <end position="245"/>
    </location>
</feature>
<evidence type="ECO:0000313" key="2">
    <source>
        <dbReference type="EMBL" id="CAB1275560.1"/>
    </source>
</evidence>